<reference evidence="3" key="1">
    <citation type="journal article" date="2014" name="FEMS Microbiol. Lett.">
        <title>Draft Genomic DNA Sequence of the Facultatively Methylotrophic Bacterium Acidomonas methanolica type strain MB58.</title>
        <authorList>
            <person name="Higashiura N."/>
            <person name="Hadano H."/>
            <person name="Hirakawa H."/>
            <person name="Matsutani M."/>
            <person name="Takabe S."/>
            <person name="Matsushita K."/>
            <person name="Azuma Y."/>
        </authorList>
    </citation>
    <scope>NUCLEOTIDE SEQUENCE [LARGE SCALE GENOMIC DNA]</scope>
    <source>
        <strain evidence="3">MB58</strain>
    </source>
</reference>
<evidence type="ECO:0000313" key="2">
    <source>
        <dbReference type="EMBL" id="GAJ28912.1"/>
    </source>
</evidence>
<name>A0A023D453_ACIMT</name>
<dbReference type="EMBL" id="BAND01000038">
    <property type="protein sequence ID" value="GAJ28912.1"/>
    <property type="molecule type" value="Genomic_DNA"/>
</dbReference>
<keyword evidence="3" id="KW-1185">Reference proteome</keyword>
<feature type="region of interest" description="Disordered" evidence="1">
    <location>
        <begin position="1"/>
        <end position="58"/>
    </location>
</feature>
<comment type="caution">
    <text evidence="2">The sequence shown here is derived from an EMBL/GenBank/DDBJ whole genome shotgun (WGS) entry which is preliminary data.</text>
</comment>
<protein>
    <submittedName>
        <fullName evidence="2">Uncharacterized protein</fullName>
    </submittedName>
</protein>
<evidence type="ECO:0000256" key="1">
    <source>
        <dbReference type="SAM" id="MobiDB-lite"/>
    </source>
</evidence>
<sequence length="58" mass="6886">MSEDDRRPDKPRPTMKEKARAELDARRAREAAALRANLRRRKQQVRDRTEKAPEDREG</sequence>
<dbReference type="Proteomes" id="UP000019760">
    <property type="component" value="Unassembled WGS sequence"/>
</dbReference>
<feature type="compositionally biased region" description="Basic and acidic residues" evidence="1">
    <location>
        <begin position="44"/>
        <end position="58"/>
    </location>
</feature>
<dbReference type="RefSeq" id="WP_158310321.1">
    <property type="nucleotide sequence ID" value="NZ_BAND01000038.1"/>
</dbReference>
<gene>
    <name evidence="2" type="ORF">Amme_038_161</name>
</gene>
<accession>A0A023D453</accession>
<feature type="compositionally biased region" description="Basic and acidic residues" evidence="1">
    <location>
        <begin position="1"/>
        <end position="32"/>
    </location>
</feature>
<organism evidence="2 3">
    <name type="scientific">Acidomonas methanolica NBRC 104435</name>
    <dbReference type="NCBI Taxonomy" id="1231351"/>
    <lineage>
        <taxon>Bacteria</taxon>
        <taxon>Pseudomonadati</taxon>
        <taxon>Pseudomonadota</taxon>
        <taxon>Alphaproteobacteria</taxon>
        <taxon>Acetobacterales</taxon>
        <taxon>Acetobacteraceae</taxon>
        <taxon>Acidomonas</taxon>
    </lineage>
</organism>
<proteinExistence type="predicted"/>
<reference evidence="2 3" key="2">
    <citation type="journal article" date="2014" name="FEMS Microbiol. Lett.">
        <title>Draft genomic DNA sequence of the facultatively methylotrophic bacterium Acidomonas methanolica type strain MB58.</title>
        <authorList>
            <person name="Higashiura N."/>
            <person name="Hadano H."/>
            <person name="Hirakawa H."/>
            <person name="Matsutani M."/>
            <person name="Takabe S."/>
            <person name="Matsushita K."/>
            <person name="Azuma Y."/>
        </authorList>
    </citation>
    <scope>NUCLEOTIDE SEQUENCE [LARGE SCALE GENOMIC DNA]</scope>
    <source>
        <strain evidence="2 3">MB58</strain>
    </source>
</reference>
<dbReference type="AlphaFoldDB" id="A0A023D453"/>
<evidence type="ECO:0000313" key="3">
    <source>
        <dbReference type="Proteomes" id="UP000019760"/>
    </source>
</evidence>